<dbReference type="Pfam" id="PF01602">
    <property type="entry name" value="Adaptin_N"/>
    <property type="match status" value="1"/>
</dbReference>
<dbReference type="PANTHER" id="PTHR11134">
    <property type="entry name" value="ADAPTOR COMPLEX SUBUNIT BETA FAMILY MEMBER"/>
    <property type="match status" value="1"/>
</dbReference>
<evidence type="ECO:0000256" key="6">
    <source>
        <dbReference type="SAM" id="MobiDB-lite"/>
    </source>
</evidence>
<comment type="similarity">
    <text evidence="2">Belongs to the adaptor complexes large subunit family.</text>
</comment>
<dbReference type="InterPro" id="IPR011989">
    <property type="entry name" value="ARM-like"/>
</dbReference>
<evidence type="ECO:0000256" key="4">
    <source>
        <dbReference type="ARBA" id="ARBA00022927"/>
    </source>
</evidence>
<keyword evidence="5" id="KW-0472">Membrane</keyword>
<dbReference type="GO" id="GO:0012505">
    <property type="term" value="C:endomembrane system"/>
    <property type="evidence" value="ECO:0007669"/>
    <property type="project" value="UniProtKB-SubCell"/>
</dbReference>
<dbReference type="GO" id="GO:0006886">
    <property type="term" value="P:intracellular protein transport"/>
    <property type="evidence" value="ECO:0007669"/>
    <property type="project" value="InterPro"/>
</dbReference>
<protein>
    <submittedName>
        <fullName evidence="8">Adaptin_N domain-containing protein</fullName>
    </submittedName>
</protein>
<evidence type="ECO:0000256" key="3">
    <source>
        <dbReference type="ARBA" id="ARBA00022448"/>
    </source>
</evidence>
<name>A0A183L0G2_9TREM</name>
<dbReference type="AlphaFoldDB" id="A0A183L0G2"/>
<dbReference type="GO" id="GO:0016192">
    <property type="term" value="P:vesicle-mediated transport"/>
    <property type="evidence" value="ECO:0007669"/>
    <property type="project" value="InterPro"/>
</dbReference>
<keyword evidence="3" id="KW-0813">Transport</keyword>
<accession>A0A183L0G2</accession>
<dbReference type="WBParaSite" id="SCUD_0002081301-mRNA-1">
    <property type="protein sequence ID" value="SCUD_0002081301-mRNA-1"/>
    <property type="gene ID" value="SCUD_0002081301"/>
</dbReference>
<organism evidence="8">
    <name type="scientific">Schistosoma curassoni</name>
    <dbReference type="NCBI Taxonomy" id="6186"/>
    <lineage>
        <taxon>Eukaryota</taxon>
        <taxon>Metazoa</taxon>
        <taxon>Spiralia</taxon>
        <taxon>Lophotrochozoa</taxon>
        <taxon>Platyhelminthes</taxon>
        <taxon>Trematoda</taxon>
        <taxon>Digenea</taxon>
        <taxon>Strigeidida</taxon>
        <taxon>Schistosomatoidea</taxon>
        <taxon>Schistosomatidae</taxon>
        <taxon>Schistosoma</taxon>
    </lineage>
</organism>
<evidence type="ECO:0000256" key="1">
    <source>
        <dbReference type="ARBA" id="ARBA00004308"/>
    </source>
</evidence>
<proteinExistence type="inferred from homology"/>
<dbReference type="SUPFAM" id="SSF48371">
    <property type="entry name" value="ARM repeat"/>
    <property type="match status" value="1"/>
</dbReference>
<evidence type="ECO:0000313" key="8">
    <source>
        <dbReference type="WBParaSite" id="SCUD_0002081301-mRNA-1"/>
    </source>
</evidence>
<feature type="domain" description="Clathrin/coatomer adaptor adaptin-like N-terminal" evidence="7">
    <location>
        <begin position="4"/>
        <end position="143"/>
    </location>
</feature>
<dbReference type="InterPro" id="IPR026739">
    <property type="entry name" value="AP_beta"/>
</dbReference>
<comment type="subcellular location">
    <subcellularLocation>
        <location evidence="1">Endomembrane system</location>
    </subcellularLocation>
</comment>
<dbReference type="InterPro" id="IPR016024">
    <property type="entry name" value="ARM-type_fold"/>
</dbReference>
<dbReference type="Gene3D" id="1.25.10.10">
    <property type="entry name" value="Leucine-rich Repeat Variant"/>
    <property type="match status" value="1"/>
</dbReference>
<sequence>LKSQDPNQLVRASSLRVLSSIRIPLILPIVTLAIQDASKDLSPYVRKTAAHAILKVYSLDPTEKDTLIEIIDRLLSDKTTVVVGSAVRAFEEVCPERLDLIHKNYRKLCDLVMDVDEWGQVVILSMLTRYARTQFPNPEKSLITIENDNFSTPANLSSNQSDNGQSKSIPISGNGNNHNCTLSKSDTIITTPEKSTQYSMSDALPVLDADRNALLNASRYLLHSHNSAVRNVFALFFSITESFKYFFICVRITK</sequence>
<keyword evidence="4" id="KW-0653">Protein transport</keyword>
<evidence type="ECO:0000256" key="2">
    <source>
        <dbReference type="ARBA" id="ARBA00006613"/>
    </source>
</evidence>
<dbReference type="STRING" id="6186.A0A183L0G2"/>
<evidence type="ECO:0000259" key="7">
    <source>
        <dbReference type="Pfam" id="PF01602"/>
    </source>
</evidence>
<feature type="region of interest" description="Disordered" evidence="6">
    <location>
        <begin position="154"/>
        <end position="184"/>
    </location>
</feature>
<evidence type="ECO:0000256" key="5">
    <source>
        <dbReference type="ARBA" id="ARBA00023136"/>
    </source>
</evidence>
<reference evidence="8" key="1">
    <citation type="submission" date="2016-06" db="UniProtKB">
        <authorList>
            <consortium name="WormBaseParasite"/>
        </authorList>
    </citation>
    <scope>IDENTIFICATION</scope>
</reference>
<dbReference type="InterPro" id="IPR002553">
    <property type="entry name" value="Clathrin/coatomer_adapt-like_N"/>
</dbReference>
<dbReference type="GO" id="GO:0030117">
    <property type="term" value="C:membrane coat"/>
    <property type="evidence" value="ECO:0007669"/>
    <property type="project" value="InterPro"/>
</dbReference>